<feature type="compositionally biased region" description="Polar residues" evidence="7">
    <location>
        <begin position="993"/>
        <end position="1020"/>
    </location>
</feature>
<dbReference type="Pfam" id="PF14636">
    <property type="entry name" value="FNIP_N"/>
    <property type="match status" value="1"/>
</dbReference>
<dbReference type="Pfam" id="PF14637">
    <property type="entry name" value="FNIP_M"/>
    <property type="match status" value="1"/>
</dbReference>
<feature type="region of interest" description="Disordered" evidence="7">
    <location>
        <begin position="196"/>
        <end position="252"/>
    </location>
</feature>
<feature type="compositionally biased region" description="Low complexity" evidence="7">
    <location>
        <begin position="1155"/>
        <end position="1166"/>
    </location>
</feature>
<keyword evidence="5" id="KW-0472">Membrane</keyword>
<feature type="region of interest" description="Disordered" evidence="7">
    <location>
        <begin position="886"/>
        <end position="913"/>
    </location>
</feature>
<evidence type="ECO:0000256" key="6">
    <source>
        <dbReference type="ARBA" id="ARBA00023228"/>
    </source>
</evidence>
<feature type="compositionally biased region" description="Polar residues" evidence="7">
    <location>
        <begin position="563"/>
        <end position="584"/>
    </location>
</feature>
<feature type="compositionally biased region" description="Polar residues" evidence="7">
    <location>
        <begin position="204"/>
        <end position="216"/>
    </location>
</feature>
<dbReference type="InterPro" id="IPR028086">
    <property type="entry name" value="FNIP_C_dom"/>
</dbReference>
<dbReference type="InterPro" id="IPR026156">
    <property type="entry name" value="FNIP_fam"/>
</dbReference>
<feature type="region of interest" description="Disordered" evidence="7">
    <location>
        <begin position="979"/>
        <end position="1058"/>
    </location>
</feature>
<evidence type="ECO:0000313" key="9">
    <source>
        <dbReference type="EnsemblMetazoa" id="Aqu2.1.35559_001"/>
    </source>
</evidence>
<evidence type="ECO:0000256" key="4">
    <source>
        <dbReference type="ARBA" id="ARBA00022490"/>
    </source>
</evidence>
<dbReference type="PROSITE" id="PS51836">
    <property type="entry name" value="DENN_FNIP12"/>
    <property type="match status" value="1"/>
</dbReference>
<feature type="compositionally biased region" description="Basic and acidic residues" evidence="7">
    <location>
        <begin position="781"/>
        <end position="790"/>
    </location>
</feature>
<dbReference type="InterPro" id="IPR037545">
    <property type="entry name" value="DENN_FNIP1/2"/>
</dbReference>
<organism evidence="9">
    <name type="scientific">Amphimedon queenslandica</name>
    <name type="common">Sponge</name>
    <dbReference type="NCBI Taxonomy" id="400682"/>
    <lineage>
        <taxon>Eukaryota</taxon>
        <taxon>Metazoa</taxon>
        <taxon>Porifera</taxon>
        <taxon>Demospongiae</taxon>
        <taxon>Heteroscleromorpha</taxon>
        <taxon>Haplosclerida</taxon>
        <taxon>Niphatidae</taxon>
        <taxon>Amphimedon</taxon>
    </lineage>
</organism>
<feature type="region of interest" description="Disordered" evidence="7">
    <location>
        <begin position="761"/>
        <end position="855"/>
    </location>
</feature>
<dbReference type="InParanoid" id="A0A1X7V6X3"/>
<dbReference type="FunCoup" id="A0A1X7V6X3">
    <property type="interactions" value="708"/>
</dbReference>
<evidence type="ECO:0000256" key="2">
    <source>
        <dbReference type="ARBA" id="ARBA00004656"/>
    </source>
</evidence>
<dbReference type="InterPro" id="IPR028085">
    <property type="entry name" value="FNIP_mid_dom"/>
</dbReference>
<proteinExistence type="inferred from homology"/>
<name>A0A1X7V6X3_AMPQE</name>
<evidence type="ECO:0000256" key="1">
    <source>
        <dbReference type="ARBA" id="ARBA00004496"/>
    </source>
</evidence>
<feature type="compositionally biased region" description="Low complexity" evidence="7">
    <location>
        <begin position="807"/>
        <end position="819"/>
    </location>
</feature>
<dbReference type="GO" id="GO:0005765">
    <property type="term" value="C:lysosomal membrane"/>
    <property type="evidence" value="ECO:0007669"/>
    <property type="project" value="UniProtKB-SubCell"/>
</dbReference>
<feature type="region of interest" description="Disordered" evidence="7">
    <location>
        <begin position="557"/>
        <end position="586"/>
    </location>
</feature>
<dbReference type="Pfam" id="PF14638">
    <property type="entry name" value="FNIP_C"/>
    <property type="match status" value="1"/>
</dbReference>
<dbReference type="GO" id="GO:0042030">
    <property type="term" value="F:ATPase inhibitor activity"/>
    <property type="evidence" value="ECO:0007669"/>
    <property type="project" value="TreeGrafter"/>
</dbReference>
<dbReference type="PANTHER" id="PTHR21634">
    <property type="entry name" value="RE13835P"/>
    <property type="match status" value="1"/>
</dbReference>
<dbReference type="GO" id="GO:0051087">
    <property type="term" value="F:protein-folding chaperone binding"/>
    <property type="evidence" value="ECO:0007669"/>
    <property type="project" value="TreeGrafter"/>
</dbReference>
<feature type="domain" description="UDENN FNIP1/2-type" evidence="8">
    <location>
        <begin position="44"/>
        <end position="1378"/>
    </location>
</feature>
<dbReference type="InterPro" id="IPR028084">
    <property type="entry name" value="FNIP_N_dom"/>
</dbReference>
<dbReference type="EnsemblMetazoa" id="Aqu2.1.35559_001">
    <property type="protein sequence ID" value="Aqu2.1.35559_001"/>
    <property type="gene ID" value="Aqu2.1.35559"/>
</dbReference>
<dbReference type="PRINTS" id="PR02073">
    <property type="entry name" value="FOLLICULNIP1"/>
</dbReference>
<evidence type="ECO:0000256" key="5">
    <source>
        <dbReference type="ARBA" id="ARBA00023136"/>
    </source>
</evidence>
<feature type="region of interest" description="Disordered" evidence="7">
    <location>
        <begin position="942"/>
        <end position="965"/>
    </location>
</feature>
<accession>A0A1X7V6X3</accession>
<feature type="compositionally biased region" description="Polar residues" evidence="7">
    <location>
        <begin position="227"/>
        <end position="252"/>
    </location>
</feature>
<protein>
    <recommendedName>
        <fullName evidence="8">UDENN FNIP1/2-type domain-containing protein</fullName>
    </recommendedName>
</protein>
<keyword evidence="4" id="KW-0963">Cytoplasm</keyword>
<evidence type="ECO:0000256" key="3">
    <source>
        <dbReference type="ARBA" id="ARBA00007541"/>
    </source>
</evidence>
<evidence type="ECO:0000256" key="7">
    <source>
        <dbReference type="SAM" id="MobiDB-lite"/>
    </source>
</evidence>
<comment type="similarity">
    <text evidence="3">Belongs to the FNIP family.</text>
</comment>
<feature type="region of interest" description="Disordered" evidence="7">
    <location>
        <begin position="1148"/>
        <end position="1185"/>
    </location>
</feature>
<dbReference type="STRING" id="400682.A0A1X7V6X3"/>
<keyword evidence="6" id="KW-0458">Lysosome</keyword>
<dbReference type="OrthoDB" id="10051712at2759"/>
<feature type="compositionally biased region" description="Polar residues" evidence="7">
    <location>
        <begin position="820"/>
        <end position="855"/>
    </location>
</feature>
<comment type="subcellular location">
    <subcellularLocation>
        <location evidence="1">Cytoplasm</location>
    </subcellularLocation>
    <subcellularLocation>
        <location evidence="2">Lysosome membrane</location>
    </subcellularLocation>
</comment>
<dbReference type="eggNOG" id="KOG3693">
    <property type="taxonomic scope" value="Eukaryota"/>
</dbReference>
<feature type="compositionally biased region" description="Low complexity" evidence="7">
    <location>
        <begin position="895"/>
        <end position="908"/>
    </location>
</feature>
<feature type="compositionally biased region" description="Polar residues" evidence="7">
    <location>
        <begin position="1043"/>
        <end position="1058"/>
    </location>
</feature>
<evidence type="ECO:0000259" key="8">
    <source>
        <dbReference type="PROSITE" id="PS51836"/>
    </source>
</evidence>
<dbReference type="PANTHER" id="PTHR21634:SF9">
    <property type="entry name" value="RE13835P"/>
    <property type="match status" value="1"/>
</dbReference>
<sequence length="1527" mass="166281">MDMFARIFNNVLPAKKQPVPKETATLERKSKRLIAQDGWSPPPFDSSCVRLVLYQDHEGRGKKQIFDTKAHQASTSSNQDISESNVHLSINSSLTRSYRNDDCTHEMCNSLTSSITSSLGNSYRSKSNLTRRPSSDSELLGEMMFGSMPMKLMGNSVKIHYIRSEEQLMVTKVFFAQKRMLSSCSLNDFSESCPLPGDPGLIPKQQTPSTQQNNFHCSLRPPSSSPDSRQGLSQSYFSPGHSPTASLPTGSTSLANSGNFDYSPTHSLSIGVPSSLTSSLTRRIQRVRSTSLENGSELYYRILKPMDQSTGSRRGRKYAIGVVFSLHNMKPAEREQFQEFFFSHFNLISSSLEQLRERVEETLWGRRQALAEIVMKAYESFVDSFKSLYCAQRIKAPVWLEIVGGASNKREICCRFLSTLKSLTIQLETKESKYFLSSLLTAVLSYHLAWVYTVSKSSSMATSRHHDKMASKSLAVLAETHPYNPLWAQFGDLCGAVSDPLTISRTVVVGKSASLVCRLLYLLSYFIRCSEIEEQGLFKSFMESQFNFDELEESDIFPDSRDGSSLTLLSESGRSSVPTMSSSLERVEKAPLVKPHPFSIGGRGNSISRASSYGSSLNQSSMTLSCGSLDGLTSCTTTPLQVPKPILRHVTDSNSVCQSVPAGMLSNSSYMGRQHSAKEKSSLTPFTCVPTHSTYSTGVVTNLQRRGGESSMTSPLLNGYKINTSGGKGGGCECADCSSGQSSLYSVCPVDTNRILWRPRRGSRGAERRLGASSPLLNNDWRTRSYDGHNKVNSSLRSFPEKESPGSKLLSESSTDSLSTGYHTTNISRNPSGTSIGLSQQPPAQSRLSKRQGTCSSFDSGVFEHTSILTTDSERLTDFDSLQMSNGSSFRAGSRTESSYPQQSSSMSLAATGAYPGNDSIPSTGRYCPGAFSFTPSHYQPAGSNELGLSSPLAGTEDQETPVNQSSLLRVDDAHVFSQSYDSQQRKKPSIMLPSSGTTTDASSQLTSNPSSLPQGQPFSSGGLKCASSPALSSMAGPPPVIIQSSDDNPGSSIPRNNSYKGLPLIDCPELQDQLSPSSNHLNVAEINVEESLSARSLSYLSMSSFGNGAANGLLSANNDRLEKQFKDFSEIDIQNLDEDIGSELPLLSPPPTLPSSHPASASSTPRMTYLSKTPPTSSIHSSSSLGGVSALGRGGVLGGGGGELSDFGHSLMAGHSERYMPHFVLHGTSQPFDEFKDQLVSDLSAMIKYSIVDEPVQHGVAIVADTDTLTCKIVAVSKSQRTNDGEVLIGTARPSYSVQQLIHSVSTLWDMQLPPEFCLSSMEDGLMALNEQGQMMSAGLLEEGRISDLSTSLKKLHSSLNTDISDHSLLQALAGVHGLTLMTGQEVEISEKMPKALEAVFAGEKSLSSYVEEECKKHSIDHEAVSKEMEEMKMNPEPEVDFHEELKFSVKPSLATSKKAYQVLLGGLAHDDFNEYCSIGLVPYQGEKHHSTTANPLHFFDYNALIDDWMMSTDPQEQVKPDEEDK</sequence>
<reference evidence="9" key="1">
    <citation type="submission" date="2017-05" db="UniProtKB">
        <authorList>
            <consortium name="EnsemblMetazoa"/>
        </authorList>
    </citation>
    <scope>IDENTIFICATION</scope>
</reference>